<keyword evidence="2" id="KW-0808">Transferase</keyword>
<dbReference type="EC" id="2.3.-.-" evidence="2"/>
<evidence type="ECO:0000313" key="2">
    <source>
        <dbReference type="EMBL" id="MFC6274181.1"/>
    </source>
</evidence>
<keyword evidence="2" id="KW-0012">Acyltransferase</keyword>
<keyword evidence="3" id="KW-1185">Reference proteome</keyword>
<evidence type="ECO:0000259" key="1">
    <source>
        <dbReference type="PROSITE" id="PS51186"/>
    </source>
</evidence>
<dbReference type="CDD" id="cd04301">
    <property type="entry name" value="NAT_SF"/>
    <property type="match status" value="1"/>
</dbReference>
<proteinExistence type="predicted"/>
<protein>
    <submittedName>
        <fullName evidence="2">GNAT family N-acetyltransferase</fullName>
        <ecNumber evidence="2">2.3.-.-</ecNumber>
    </submittedName>
</protein>
<reference evidence="3" key="1">
    <citation type="journal article" date="2019" name="Int. J. Syst. Evol. Microbiol.">
        <title>The Global Catalogue of Microorganisms (GCM) 10K type strain sequencing project: providing services to taxonomists for standard genome sequencing and annotation.</title>
        <authorList>
            <consortium name="The Broad Institute Genomics Platform"/>
            <consortium name="The Broad Institute Genome Sequencing Center for Infectious Disease"/>
            <person name="Wu L."/>
            <person name="Ma J."/>
        </authorList>
    </citation>
    <scope>NUCLEOTIDE SEQUENCE [LARGE SCALE GENOMIC DNA]</scope>
    <source>
        <strain evidence="3">CCM 8907</strain>
    </source>
</reference>
<dbReference type="Proteomes" id="UP001596191">
    <property type="component" value="Unassembled WGS sequence"/>
</dbReference>
<comment type="caution">
    <text evidence="2">The sequence shown here is derived from an EMBL/GenBank/DDBJ whole genome shotgun (WGS) entry which is preliminary data.</text>
</comment>
<dbReference type="Gene3D" id="3.40.630.30">
    <property type="match status" value="1"/>
</dbReference>
<accession>A0ABW1TK72</accession>
<evidence type="ECO:0000313" key="3">
    <source>
        <dbReference type="Proteomes" id="UP001596191"/>
    </source>
</evidence>
<dbReference type="GO" id="GO:0016746">
    <property type="term" value="F:acyltransferase activity"/>
    <property type="evidence" value="ECO:0007669"/>
    <property type="project" value="UniProtKB-KW"/>
</dbReference>
<sequence>MLKTQIMTPEDPLWDIAAEQIGAIEWPAGADLKQHMLTGSWQPFERVIYMTDGATMVGFCGVTAEDVVRDVSYTPFISTVFVNPEYRHRGLSLTLVRTAEQVAVEAHIKGIYIVTQHVGLYEHLDFQMIDQKPDRFGRTMRVLYKKLA</sequence>
<name>A0ABW1TK72_9LACO</name>
<gene>
    <name evidence="2" type="ORF">ACFQET_01450</name>
</gene>
<dbReference type="EMBL" id="JBHSSJ010000001">
    <property type="protein sequence ID" value="MFC6274181.1"/>
    <property type="molecule type" value="Genomic_DNA"/>
</dbReference>
<dbReference type="Pfam" id="PF00583">
    <property type="entry name" value="Acetyltransf_1"/>
    <property type="match status" value="1"/>
</dbReference>
<dbReference type="InterPro" id="IPR000182">
    <property type="entry name" value="GNAT_dom"/>
</dbReference>
<dbReference type="SUPFAM" id="SSF55729">
    <property type="entry name" value="Acyl-CoA N-acyltransferases (Nat)"/>
    <property type="match status" value="1"/>
</dbReference>
<dbReference type="PROSITE" id="PS51186">
    <property type="entry name" value="GNAT"/>
    <property type="match status" value="1"/>
</dbReference>
<feature type="domain" description="N-acetyltransferase" evidence="1">
    <location>
        <begin position="2"/>
        <end position="148"/>
    </location>
</feature>
<organism evidence="2 3">
    <name type="scientific">Levilactobacillus tangyuanensis</name>
    <dbReference type="NCBI Taxonomy" id="2486021"/>
    <lineage>
        <taxon>Bacteria</taxon>
        <taxon>Bacillati</taxon>
        <taxon>Bacillota</taxon>
        <taxon>Bacilli</taxon>
        <taxon>Lactobacillales</taxon>
        <taxon>Lactobacillaceae</taxon>
        <taxon>Levilactobacillus</taxon>
    </lineage>
</organism>
<dbReference type="RefSeq" id="WP_125638154.1">
    <property type="nucleotide sequence ID" value="NZ_JBHSSJ010000001.1"/>
</dbReference>
<dbReference type="InterPro" id="IPR016181">
    <property type="entry name" value="Acyl_CoA_acyltransferase"/>
</dbReference>